<dbReference type="PROSITE" id="PS50109">
    <property type="entry name" value="HIS_KIN"/>
    <property type="match status" value="1"/>
</dbReference>
<dbReference type="InterPro" id="IPR003594">
    <property type="entry name" value="HATPase_dom"/>
</dbReference>
<keyword evidence="11" id="KW-1185">Reference proteome</keyword>
<dbReference type="EMBL" id="QIBX01000006">
    <property type="protein sequence ID" value="RNL40511.1"/>
    <property type="molecule type" value="Genomic_DNA"/>
</dbReference>
<dbReference type="Gene3D" id="1.10.287.130">
    <property type="match status" value="1"/>
</dbReference>
<dbReference type="CDD" id="cd00082">
    <property type="entry name" value="HisKA"/>
    <property type="match status" value="1"/>
</dbReference>
<evidence type="ECO:0000259" key="9">
    <source>
        <dbReference type="PROSITE" id="PS50109"/>
    </source>
</evidence>
<keyword evidence="5" id="KW-0808">Transferase</keyword>
<dbReference type="PANTHER" id="PTHR43047:SF72">
    <property type="entry name" value="OSMOSENSING HISTIDINE PROTEIN KINASE SLN1"/>
    <property type="match status" value="1"/>
</dbReference>
<dbReference type="PANTHER" id="PTHR43047">
    <property type="entry name" value="TWO-COMPONENT HISTIDINE PROTEIN KINASE"/>
    <property type="match status" value="1"/>
</dbReference>
<evidence type="ECO:0000313" key="11">
    <source>
        <dbReference type="Proteomes" id="UP000269591"/>
    </source>
</evidence>
<dbReference type="GO" id="GO:0009927">
    <property type="term" value="F:histidine phosphotransfer kinase activity"/>
    <property type="evidence" value="ECO:0007669"/>
    <property type="project" value="TreeGrafter"/>
</dbReference>
<organism evidence="10 11">
    <name type="scientific">Slackia equolifaciens</name>
    <dbReference type="NCBI Taxonomy" id="498718"/>
    <lineage>
        <taxon>Bacteria</taxon>
        <taxon>Bacillati</taxon>
        <taxon>Actinomycetota</taxon>
        <taxon>Coriobacteriia</taxon>
        <taxon>Eggerthellales</taxon>
        <taxon>Eggerthellaceae</taxon>
        <taxon>Slackia</taxon>
    </lineage>
</organism>
<evidence type="ECO:0000256" key="7">
    <source>
        <dbReference type="ARBA" id="ARBA00023012"/>
    </source>
</evidence>
<dbReference type="InterPro" id="IPR005467">
    <property type="entry name" value="His_kinase_dom"/>
</dbReference>
<dbReference type="InterPro" id="IPR036097">
    <property type="entry name" value="HisK_dim/P_sf"/>
</dbReference>
<comment type="caution">
    <text evidence="10">The sequence shown here is derived from an EMBL/GenBank/DDBJ whole genome shotgun (WGS) entry which is preliminary data.</text>
</comment>
<gene>
    <name evidence="10" type="ORF">DMP06_05145</name>
</gene>
<dbReference type="AlphaFoldDB" id="A0A3N0B065"/>
<evidence type="ECO:0000256" key="2">
    <source>
        <dbReference type="ARBA" id="ARBA00004236"/>
    </source>
</evidence>
<keyword evidence="6" id="KW-0418">Kinase</keyword>
<dbReference type="RefSeq" id="WP_123208663.1">
    <property type="nucleotide sequence ID" value="NZ_JBHTHO010000005.1"/>
</dbReference>
<dbReference type="Pfam" id="PF00512">
    <property type="entry name" value="HisKA"/>
    <property type="match status" value="1"/>
</dbReference>
<keyword evidence="8" id="KW-0472">Membrane</keyword>
<dbReference type="GO" id="GO:0000155">
    <property type="term" value="F:phosphorelay sensor kinase activity"/>
    <property type="evidence" value="ECO:0007669"/>
    <property type="project" value="InterPro"/>
</dbReference>
<comment type="subcellular location">
    <subcellularLocation>
        <location evidence="2">Cell membrane</location>
    </subcellularLocation>
</comment>
<evidence type="ECO:0000256" key="1">
    <source>
        <dbReference type="ARBA" id="ARBA00000085"/>
    </source>
</evidence>
<protein>
    <recommendedName>
        <fullName evidence="3">histidine kinase</fullName>
        <ecNumber evidence="3">2.7.13.3</ecNumber>
    </recommendedName>
</protein>
<evidence type="ECO:0000313" key="10">
    <source>
        <dbReference type="EMBL" id="RNL40511.1"/>
    </source>
</evidence>
<dbReference type="InterPro" id="IPR004358">
    <property type="entry name" value="Sig_transdc_His_kin-like_C"/>
</dbReference>
<dbReference type="SMART" id="SM00388">
    <property type="entry name" value="HisKA"/>
    <property type="match status" value="1"/>
</dbReference>
<evidence type="ECO:0000256" key="5">
    <source>
        <dbReference type="ARBA" id="ARBA00022679"/>
    </source>
</evidence>
<dbReference type="PRINTS" id="PR00344">
    <property type="entry name" value="BCTRLSENSOR"/>
</dbReference>
<proteinExistence type="predicted"/>
<dbReference type="Pfam" id="PF02518">
    <property type="entry name" value="HATPase_c"/>
    <property type="match status" value="1"/>
</dbReference>
<dbReference type="Gene3D" id="3.30.565.10">
    <property type="entry name" value="Histidine kinase-like ATPase, C-terminal domain"/>
    <property type="match status" value="1"/>
</dbReference>
<dbReference type="SMART" id="SM00387">
    <property type="entry name" value="HATPase_c"/>
    <property type="match status" value="1"/>
</dbReference>
<reference evidence="11" key="1">
    <citation type="submission" date="2018-05" db="EMBL/GenBank/DDBJ databases">
        <title>Genome Sequencing of selected type strains of the family Eggerthellaceae.</title>
        <authorList>
            <person name="Danylec N."/>
            <person name="Stoll D.A."/>
            <person name="Doetsch A."/>
            <person name="Huch M."/>
        </authorList>
    </citation>
    <scope>NUCLEOTIDE SEQUENCE [LARGE SCALE GENOMIC DNA]</scope>
    <source>
        <strain evidence="11">DSM 24851</strain>
    </source>
</reference>
<keyword evidence="8" id="KW-1133">Transmembrane helix</keyword>
<dbReference type="OrthoDB" id="9757990at2"/>
<dbReference type="EC" id="2.7.13.3" evidence="3"/>
<feature type="transmembrane region" description="Helical" evidence="8">
    <location>
        <begin position="259"/>
        <end position="278"/>
    </location>
</feature>
<sequence length="601" mass="65805">MNSTTNAFDNGQNGNAFAVKHENDGFDANRGYGAPPAPSAFRSSYRTEQERLLRRKLLGRMFVLLGVWTAAFCLFAFAFNAIMVPRIADEVVTRFAPIQYVDAENAGTADWSAFQLAAQATRKDTIVGYVTDLYGSSDGEGSPRENASKEALAIADKVRESHPVNNGSEIRTPSDDTLYVFYDVSDEAHRAIEDAVGFLMQSDSAAFDRLCNEALAYYGMTESTTPIDGFGGYYDTYYLDGHYEYRDMSVYDLVKSFKIPLAVGAFLVGVVIIMWALLRRSLDAFDTLFGAMEGVLLKRDTRPDLPRELEPTSRALEAIARENESNELAARAAEQRKNELVAYLAHDIRTPLTSVVGYLTMLQESPDMPIEQRARYAGIALDRAQRLEDMLEEFFEITRYNLQSIPIERERFDVGMLCRQVTDEFFPIAESRGISIEVDAATPLAAFADPGKVSRVLNNLLKNAVSYADEGSTVQVRARIDDGARSGAGSLHLGMPGQESPTNATAQGAPAGAAFAEPFCAATTSARWLTIDVVNQGREISPAHLQSIFEKFYREDTSRSTQAGGAGLGLAIAREIARAHGGDLSASSESGVTTFTLRIPA</sequence>
<dbReference type="GO" id="GO:0005886">
    <property type="term" value="C:plasma membrane"/>
    <property type="evidence" value="ECO:0007669"/>
    <property type="project" value="UniProtKB-SubCell"/>
</dbReference>
<feature type="domain" description="Histidine kinase" evidence="9">
    <location>
        <begin position="343"/>
        <end position="601"/>
    </location>
</feature>
<comment type="catalytic activity">
    <reaction evidence="1">
        <text>ATP + protein L-histidine = ADP + protein N-phospho-L-histidine.</text>
        <dbReference type="EC" id="2.7.13.3"/>
    </reaction>
</comment>
<dbReference type="Proteomes" id="UP000269591">
    <property type="component" value="Unassembled WGS sequence"/>
</dbReference>
<dbReference type="InterPro" id="IPR003661">
    <property type="entry name" value="HisK_dim/P_dom"/>
</dbReference>
<evidence type="ECO:0000256" key="4">
    <source>
        <dbReference type="ARBA" id="ARBA00022553"/>
    </source>
</evidence>
<name>A0A3N0B065_9ACTN</name>
<evidence type="ECO:0000256" key="6">
    <source>
        <dbReference type="ARBA" id="ARBA00022777"/>
    </source>
</evidence>
<keyword evidence="4" id="KW-0597">Phosphoprotein</keyword>
<dbReference type="SUPFAM" id="SSF47384">
    <property type="entry name" value="Homodimeric domain of signal transducing histidine kinase"/>
    <property type="match status" value="1"/>
</dbReference>
<dbReference type="SUPFAM" id="SSF55874">
    <property type="entry name" value="ATPase domain of HSP90 chaperone/DNA topoisomerase II/histidine kinase"/>
    <property type="match status" value="1"/>
</dbReference>
<keyword evidence="8" id="KW-0812">Transmembrane</keyword>
<dbReference type="CDD" id="cd00075">
    <property type="entry name" value="HATPase"/>
    <property type="match status" value="1"/>
</dbReference>
<feature type="transmembrane region" description="Helical" evidence="8">
    <location>
        <begin position="61"/>
        <end position="84"/>
    </location>
</feature>
<evidence type="ECO:0000256" key="8">
    <source>
        <dbReference type="SAM" id="Phobius"/>
    </source>
</evidence>
<evidence type="ECO:0000256" key="3">
    <source>
        <dbReference type="ARBA" id="ARBA00012438"/>
    </source>
</evidence>
<accession>A0A3N0B065</accession>
<dbReference type="InterPro" id="IPR036890">
    <property type="entry name" value="HATPase_C_sf"/>
</dbReference>
<keyword evidence="7" id="KW-0902">Two-component regulatory system</keyword>